<evidence type="ECO:0000256" key="7">
    <source>
        <dbReference type="RuleBase" id="RU003345"/>
    </source>
</evidence>
<dbReference type="GO" id="GO:0004777">
    <property type="term" value="F:succinate-semialdehyde dehydrogenase (NAD+) activity"/>
    <property type="evidence" value="ECO:0007669"/>
    <property type="project" value="UniProtKB-UniRule"/>
</dbReference>
<evidence type="ECO:0000313" key="11">
    <source>
        <dbReference type="Proteomes" id="UP001175261"/>
    </source>
</evidence>
<keyword evidence="11" id="KW-1185">Reference proteome</keyword>
<dbReference type="Proteomes" id="UP001175261">
    <property type="component" value="Unassembled WGS sequence"/>
</dbReference>
<evidence type="ECO:0000256" key="4">
    <source>
        <dbReference type="ARBA" id="ARBA00050387"/>
    </source>
</evidence>
<dbReference type="FunFam" id="3.40.309.10:FF:000004">
    <property type="entry name" value="Succinate-semialdehyde dehydrogenase I"/>
    <property type="match status" value="1"/>
</dbReference>
<dbReference type="EMBL" id="JAPDFR010000008">
    <property type="protein sequence ID" value="KAK0384330.1"/>
    <property type="molecule type" value="Genomic_DNA"/>
</dbReference>
<gene>
    <name evidence="10" type="ORF">NLU13_8417</name>
</gene>
<sequence length="493" mass="52471">MSKINHPSSVAAALQNASLVHESAFIGGQWVSSPKLFPVIDPATGKAVANVADLGLEHFRSAIGHASESFKSFRKTSEHARSKLLHKLAGLIRANAEDLAIMLTMENGKTLAEAKGEVEYGASFISWFAEEAIRNYGDVIPSQHPGSTNFCVRQPVGVCAIIAPWNFPIAMITRKLGPALAAGCTVVIKPPSETPLCALALVDLAVQAGFPANVLQAVTSRDRTAVTELYTNPAVSKVSFTGSTGVGKMITAKAAETMKKVSMELGGNAPYIVFDDADLDKAVDGVLACKFRCSGQTCVCANRLFVQRGIHDRFVDALLAKMQKFKVGSGLDPEVTHGPLINRNSVDKVQSHIRDAVSKGGRLVHGGNLRDDLGEGFFIEPALVTGCTPDMLVARDETFGPLAPVFAFDTIDEVVAMANDTEFGLAGYFFSNNLQTIWRVAKELEVGMVGVNTGKISAAEAPFGGIKESGLGKEGSKYGLAEFQIIKNITLAM</sequence>
<dbReference type="Pfam" id="PF00171">
    <property type="entry name" value="Aldedh"/>
    <property type="match status" value="1"/>
</dbReference>
<keyword evidence="3 7" id="KW-0560">Oxidoreductase</keyword>
<proteinExistence type="inferred from homology"/>
<dbReference type="GO" id="GO:0009450">
    <property type="term" value="P:gamma-aminobutyric acid catabolic process"/>
    <property type="evidence" value="ECO:0007669"/>
    <property type="project" value="InterPro"/>
</dbReference>
<evidence type="ECO:0000256" key="5">
    <source>
        <dbReference type="ARBA" id="ARBA00052698"/>
    </source>
</evidence>
<dbReference type="EC" id="1.2.1.16" evidence="8"/>
<dbReference type="InterPro" id="IPR050740">
    <property type="entry name" value="Aldehyde_DH_Superfamily"/>
</dbReference>
<dbReference type="CDD" id="cd07103">
    <property type="entry name" value="ALDH_F5_SSADH_GabD"/>
    <property type="match status" value="1"/>
</dbReference>
<dbReference type="Gene3D" id="3.40.605.10">
    <property type="entry name" value="Aldehyde Dehydrogenase, Chain A, domain 1"/>
    <property type="match status" value="1"/>
</dbReference>
<dbReference type="InterPro" id="IPR016162">
    <property type="entry name" value="Ald_DH_N"/>
</dbReference>
<dbReference type="NCBIfam" id="TIGR01780">
    <property type="entry name" value="SSADH"/>
    <property type="match status" value="1"/>
</dbReference>
<dbReference type="InterPro" id="IPR029510">
    <property type="entry name" value="Ald_DH_CS_GLU"/>
</dbReference>
<comment type="pathway">
    <text evidence="1 8">Amino-acid degradation; 4-aminobutanoate degradation.</text>
</comment>
<dbReference type="Gene3D" id="3.40.309.10">
    <property type="entry name" value="Aldehyde Dehydrogenase, Chain A, domain 2"/>
    <property type="match status" value="1"/>
</dbReference>
<dbReference type="InterPro" id="IPR016160">
    <property type="entry name" value="Ald_DH_CS_CYS"/>
</dbReference>
<evidence type="ECO:0000256" key="2">
    <source>
        <dbReference type="ARBA" id="ARBA00009986"/>
    </source>
</evidence>
<feature type="domain" description="Aldehyde dehydrogenase" evidence="9">
    <location>
        <begin position="30"/>
        <end position="488"/>
    </location>
</feature>
<dbReference type="PANTHER" id="PTHR43353">
    <property type="entry name" value="SUCCINATE-SEMIALDEHYDE DEHYDROGENASE, MITOCHONDRIAL"/>
    <property type="match status" value="1"/>
</dbReference>
<dbReference type="SUPFAM" id="SSF53720">
    <property type="entry name" value="ALDH-like"/>
    <property type="match status" value="1"/>
</dbReference>
<comment type="similarity">
    <text evidence="2 7">Belongs to the aldehyde dehydrogenase family.</text>
</comment>
<dbReference type="InterPro" id="IPR015590">
    <property type="entry name" value="Aldehyde_DH_dom"/>
</dbReference>
<dbReference type="InterPro" id="IPR016163">
    <property type="entry name" value="Ald_DH_C"/>
</dbReference>
<comment type="catalytic activity">
    <reaction evidence="4 8">
        <text>succinate semialdehyde + NADP(+) + H2O = succinate + NADPH + 2 H(+)</text>
        <dbReference type="Rhea" id="RHEA:13213"/>
        <dbReference type="ChEBI" id="CHEBI:15377"/>
        <dbReference type="ChEBI" id="CHEBI:15378"/>
        <dbReference type="ChEBI" id="CHEBI:30031"/>
        <dbReference type="ChEBI" id="CHEBI:57706"/>
        <dbReference type="ChEBI" id="CHEBI:57783"/>
        <dbReference type="ChEBI" id="CHEBI:58349"/>
        <dbReference type="EC" id="1.2.1.16"/>
    </reaction>
</comment>
<name>A0AA39GBN5_SARSR</name>
<evidence type="ECO:0000259" key="9">
    <source>
        <dbReference type="Pfam" id="PF00171"/>
    </source>
</evidence>
<organism evidence="10 11">
    <name type="scientific">Sarocladium strictum</name>
    <name type="common">Black bundle disease fungus</name>
    <name type="synonym">Acremonium strictum</name>
    <dbReference type="NCBI Taxonomy" id="5046"/>
    <lineage>
        <taxon>Eukaryota</taxon>
        <taxon>Fungi</taxon>
        <taxon>Dikarya</taxon>
        <taxon>Ascomycota</taxon>
        <taxon>Pezizomycotina</taxon>
        <taxon>Sordariomycetes</taxon>
        <taxon>Hypocreomycetidae</taxon>
        <taxon>Hypocreales</taxon>
        <taxon>Sarocladiaceae</taxon>
        <taxon>Sarocladium</taxon>
    </lineage>
</organism>
<reference evidence="10" key="1">
    <citation type="submission" date="2022-10" db="EMBL/GenBank/DDBJ databases">
        <title>Determination and structural analysis of whole genome sequence of Sarocladium strictum F4-1.</title>
        <authorList>
            <person name="Hu L."/>
            <person name="Jiang Y."/>
        </authorList>
    </citation>
    <scope>NUCLEOTIDE SEQUENCE</scope>
    <source>
        <strain evidence="10">F4-1</strain>
    </source>
</reference>
<dbReference type="AlphaFoldDB" id="A0AA39GBN5"/>
<protein>
    <recommendedName>
        <fullName evidence="8">Succinate-semialdehyde dehydrogenase</fullName>
        <ecNumber evidence="8">1.2.1.16</ecNumber>
    </recommendedName>
</protein>
<evidence type="ECO:0000256" key="6">
    <source>
        <dbReference type="PROSITE-ProRule" id="PRU10007"/>
    </source>
</evidence>
<dbReference type="InterPro" id="IPR010102">
    <property type="entry name" value="Succ_semiAld_DH"/>
</dbReference>
<comment type="caution">
    <text evidence="10">The sequence shown here is derived from an EMBL/GenBank/DDBJ whole genome shotgun (WGS) entry which is preliminary data.</text>
</comment>
<dbReference type="InterPro" id="IPR016161">
    <property type="entry name" value="Ald_DH/histidinol_DH"/>
</dbReference>
<dbReference type="PROSITE" id="PS00687">
    <property type="entry name" value="ALDEHYDE_DEHYDR_GLU"/>
    <property type="match status" value="1"/>
</dbReference>
<feature type="active site" evidence="6">
    <location>
        <position position="264"/>
    </location>
</feature>
<dbReference type="FunFam" id="3.40.605.10:FF:000005">
    <property type="entry name" value="Succinate-semialdehyde dehydrogenase I"/>
    <property type="match status" value="1"/>
</dbReference>
<accession>A0AA39GBN5</accession>
<comment type="catalytic activity">
    <reaction evidence="5 8">
        <text>succinate semialdehyde + NAD(+) + H2O = succinate + NADH + 2 H(+)</text>
        <dbReference type="Rhea" id="RHEA:13217"/>
        <dbReference type="ChEBI" id="CHEBI:15377"/>
        <dbReference type="ChEBI" id="CHEBI:15378"/>
        <dbReference type="ChEBI" id="CHEBI:30031"/>
        <dbReference type="ChEBI" id="CHEBI:57540"/>
        <dbReference type="ChEBI" id="CHEBI:57706"/>
        <dbReference type="ChEBI" id="CHEBI:57945"/>
        <dbReference type="EC" id="1.2.1.16"/>
    </reaction>
</comment>
<evidence type="ECO:0000256" key="1">
    <source>
        <dbReference type="ARBA" id="ARBA00005176"/>
    </source>
</evidence>
<evidence type="ECO:0000313" key="10">
    <source>
        <dbReference type="EMBL" id="KAK0384330.1"/>
    </source>
</evidence>
<dbReference type="PANTHER" id="PTHR43353:SF5">
    <property type="entry name" value="SUCCINATE-SEMIALDEHYDE DEHYDROGENASE, MITOCHONDRIAL"/>
    <property type="match status" value="1"/>
</dbReference>
<evidence type="ECO:0000256" key="8">
    <source>
        <dbReference type="RuleBase" id="RU365091"/>
    </source>
</evidence>
<evidence type="ECO:0000256" key="3">
    <source>
        <dbReference type="ARBA" id="ARBA00023002"/>
    </source>
</evidence>
<dbReference type="PROSITE" id="PS00070">
    <property type="entry name" value="ALDEHYDE_DEHYDR_CYS"/>
    <property type="match status" value="1"/>
</dbReference>